<name>A0ABU6A225_9FLAO</name>
<evidence type="ECO:0000313" key="3">
    <source>
        <dbReference type="Proteomes" id="UP001327027"/>
    </source>
</evidence>
<dbReference type="RefSeq" id="WP_324182216.1">
    <property type="nucleotide sequence ID" value="NZ_BAABAW010000018.1"/>
</dbReference>
<accession>A0ABU6A225</accession>
<evidence type="ECO:0008006" key="4">
    <source>
        <dbReference type="Google" id="ProtNLM"/>
    </source>
</evidence>
<dbReference type="EMBL" id="JAYKLX010000012">
    <property type="protein sequence ID" value="MEB3348194.1"/>
    <property type="molecule type" value="Genomic_DNA"/>
</dbReference>
<sequence length="304" mass="35498">MKVLILKLGLFWGICLTIITFILMNYGGNVDYFYEKFTSPKAKSMIIGDSRSFQGIQPHIMNQYFESKGFDVPVLNYSFTIAQAIIGPLYNESIFKKLDTATKNGIFVISITPEMLTTHDNFNDEEGEFREAGQPPHNMNFVSINPNYEYLIKNISLFHFKAVFRQKSKVHKNGWLEETNLPTDKAVYEEWKDNQISLFLRDVEKYKISRVRMQSLSNLIQKLKHHGNVFLIRMPIGNDFLGYERKYFPNFENLVDSIAKVNSIKYYDFNTYEKKYNTYDGHHIDKFSGKEFTTTLCDSIFSSL</sequence>
<keyword evidence="1" id="KW-1133">Transmembrane helix</keyword>
<reference evidence="2 3" key="1">
    <citation type="journal article" date="2013" name="Int. J. Syst. Evol. Microbiol.">
        <title>Aquimarina gracilis sp. nov., isolated from the gut microflora of a mussel, Mytilus coruscus, and emended description of Aquimarina spongiae.</title>
        <authorList>
            <person name="Park S.C."/>
            <person name="Choe H.N."/>
            <person name="Baik K.S."/>
            <person name="Seong C.N."/>
        </authorList>
    </citation>
    <scope>NUCLEOTIDE SEQUENCE [LARGE SCALE GENOMIC DNA]</scope>
    <source>
        <strain evidence="2 3">PSC32</strain>
    </source>
</reference>
<organism evidence="2 3">
    <name type="scientific">Aquimarina gracilis</name>
    <dbReference type="NCBI Taxonomy" id="874422"/>
    <lineage>
        <taxon>Bacteria</taxon>
        <taxon>Pseudomonadati</taxon>
        <taxon>Bacteroidota</taxon>
        <taxon>Flavobacteriia</taxon>
        <taxon>Flavobacteriales</taxon>
        <taxon>Flavobacteriaceae</taxon>
        <taxon>Aquimarina</taxon>
    </lineage>
</organism>
<evidence type="ECO:0000256" key="1">
    <source>
        <dbReference type="SAM" id="Phobius"/>
    </source>
</evidence>
<comment type="caution">
    <text evidence="2">The sequence shown here is derived from an EMBL/GenBank/DDBJ whole genome shotgun (WGS) entry which is preliminary data.</text>
</comment>
<dbReference type="Proteomes" id="UP001327027">
    <property type="component" value="Unassembled WGS sequence"/>
</dbReference>
<keyword evidence="3" id="KW-1185">Reference proteome</keyword>
<feature type="transmembrane region" description="Helical" evidence="1">
    <location>
        <begin position="6"/>
        <end position="26"/>
    </location>
</feature>
<evidence type="ECO:0000313" key="2">
    <source>
        <dbReference type="EMBL" id="MEB3348194.1"/>
    </source>
</evidence>
<protein>
    <recommendedName>
        <fullName evidence="4">SGNH/GDSL hydrolase family protein</fullName>
    </recommendedName>
</protein>
<gene>
    <name evidence="2" type="ORF">U6A24_22140</name>
</gene>
<keyword evidence="1" id="KW-0812">Transmembrane</keyword>
<keyword evidence="1" id="KW-0472">Membrane</keyword>
<proteinExistence type="predicted"/>